<sequence length="248" mass="29229">MSFKIYPDSIEETHSNNLFRYILKVCNFYKPNSFKSFEHYPNKWIDKNFVSSMINLRKSKAIFSSIYDTIQLSNELQKIPFENNFENIASDFLQINKDNLSLRNIQFRMDFPNDSRNSYGWHQDNAYDQYNINSNNGAVLWLPLVNTNEENGTLEIKPGSELSSFDCSERVSSGDKYRSEQILVQKKYLDKYKSKSIEVKKNNSLATYCGIFHKSGENVSDHIRFTLVVRYNNQLSKDFLFYRNLKKN</sequence>
<gene>
    <name evidence="1" type="ORF">METZ01_LOCUS464178</name>
</gene>
<proteinExistence type="predicted"/>
<name>A0A383AUI0_9ZZZZ</name>
<dbReference type="InterPro" id="IPR008775">
    <property type="entry name" value="Phytyl_CoA_dOase-like"/>
</dbReference>
<feature type="non-terminal residue" evidence="1">
    <location>
        <position position="248"/>
    </location>
</feature>
<dbReference type="EMBL" id="UINC01194969">
    <property type="protein sequence ID" value="SVE11324.1"/>
    <property type="molecule type" value="Genomic_DNA"/>
</dbReference>
<dbReference type="SUPFAM" id="SSF51197">
    <property type="entry name" value="Clavaminate synthase-like"/>
    <property type="match status" value="1"/>
</dbReference>
<dbReference type="Gene3D" id="2.60.120.620">
    <property type="entry name" value="q2cbj1_9rhob like domain"/>
    <property type="match status" value="1"/>
</dbReference>
<dbReference type="Pfam" id="PF05721">
    <property type="entry name" value="PhyH"/>
    <property type="match status" value="1"/>
</dbReference>
<evidence type="ECO:0000313" key="1">
    <source>
        <dbReference type="EMBL" id="SVE11324.1"/>
    </source>
</evidence>
<dbReference type="PANTHER" id="PTHR20883:SF46">
    <property type="entry name" value="PHYTANOYL-COA HYDROXYLASE"/>
    <property type="match status" value="1"/>
</dbReference>
<organism evidence="1">
    <name type="scientific">marine metagenome</name>
    <dbReference type="NCBI Taxonomy" id="408172"/>
    <lineage>
        <taxon>unclassified sequences</taxon>
        <taxon>metagenomes</taxon>
        <taxon>ecological metagenomes</taxon>
    </lineage>
</organism>
<dbReference type="AlphaFoldDB" id="A0A383AUI0"/>
<accession>A0A383AUI0</accession>
<reference evidence="1" key="1">
    <citation type="submission" date="2018-05" db="EMBL/GenBank/DDBJ databases">
        <authorList>
            <person name="Lanie J.A."/>
            <person name="Ng W.-L."/>
            <person name="Kazmierczak K.M."/>
            <person name="Andrzejewski T.M."/>
            <person name="Davidsen T.M."/>
            <person name="Wayne K.J."/>
            <person name="Tettelin H."/>
            <person name="Glass J.I."/>
            <person name="Rusch D."/>
            <person name="Podicherti R."/>
            <person name="Tsui H.-C.T."/>
            <person name="Winkler M.E."/>
        </authorList>
    </citation>
    <scope>NUCLEOTIDE SEQUENCE</scope>
</reference>
<protein>
    <recommendedName>
        <fullName evidence="2">Fe2OG dioxygenase domain-containing protein</fullName>
    </recommendedName>
</protein>
<dbReference type="PANTHER" id="PTHR20883">
    <property type="entry name" value="PHYTANOYL-COA DIOXYGENASE DOMAIN CONTAINING 1"/>
    <property type="match status" value="1"/>
</dbReference>
<evidence type="ECO:0008006" key="2">
    <source>
        <dbReference type="Google" id="ProtNLM"/>
    </source>
</evidence>